<dbReference type="InterPro" id="IPR000086">
    <property type="entry name" value="NUDIX_hydrolase_dom"/>
</dbReference>
<comment type="caution">
    <text evidence="4">The sequence shown here is derived from an EMBL/GenBank/DDBJ whole genome shotgun (WGS) entry which is preliminary data.</text>
</comment>
<gene>
    <name evidence="4" type="ORF">IAB67_10040</name>
</gene>
<dbReference type="PANTHER" id="PTHR43736">
    <property type="entry name" value="ADP-RIBOSE PYROPHOSPHATASE"/>
    <property type="match status" value="1"/>
</dbReference>
<dbReference type="GO" id="GO:0016787">
    <property type="term" value="F:hydrolase activity"/>
    <property type="evidence" value="ECO:0007669"/>
    <property type="project" value="UniProtKB-KW"/>
</dbReference>
<dbReference type="PROSITE" id="PS51462">
    <property type="entry name" value="NUDIX"/>
    <property type="match status" value="1"/>
</dbReference>
<protein>
    <submittedName>
        <fullName evidence="4">NUDIX domain-containing protein</fullName>
    </submittedName>
</protein>
<dbReference type="PANTHER" id="PTHR43736:SF1">
    <property type="entry name" value="DIHYDRONEOPTERIN TRIPHOSPHATE DIPHOSPHATASE"/>
    <property type="match status" value="1"/>
</dbReference>
<sequence>MIEVTLYDCADDAQIAFVIMAARYRGKWVLCVHREWNTFECPGGHRESGETVLQAARRELWEETGAQEFDLTPVCTYSVRRDGQTTCGMLYAAEITRLGPLPPMEIERIELFDQLPDKERWTYAEIQPLLVKKVMELGLAK</sequence>
<comment type="similarity">
    <text evidence="1">Belongs to the Nudix hydrolase family.</text>
</comment>
<dbReference type="AlphaFoldDB" id="A0A9D1LMM2"/>
<evidence type="ECO:0000256" key="1">
    <source>
        <dbReference type="ARBA" id="ARBA00005582"/>
    </source>
</evidence>
<evidence type="ECO:0000259" key="3">
    <source>
        <dbReference type="PROSITE" id="PS51462"/>
    </source>
</evidence>
<reference evidence="4" key="1">
    <citation type="submission" date="2020-10" db="EMBL/GenBank/DDBJ databases">
        <authorList>
            <person name="Gilroy R."/>
        </authorList>
    </citation>
    <scope>NUCLEOTIDE SEQUENCE</scope>
    <source>
        <strain evidence="4">CHK191-8634</strain>
    </source>
</reference>
<dbReference type="Proteomes" id="UP000824073">
    <property type="component" value="Unassembled WGS sequence"/>
</dbReference>
<organism evidence="4 5">
    <name type="scientific">Candidatus Ventrousia excrementavium</name>
    <dbReference type="NCBI Taxonomy" id="2840961"/>
    <lineage>
        <taxon>Bacteria</taxon>
        <taxon>Bacillati</taxon>
        <taxon>Bacillota</taxon>
        <taxon>Clostridia</taxon>
        <taxon>Eubacteriales</taxon>
        <taxon>Clostridiaceae</taxon>
        <taxon>Clostridiaceae incertae sedis</taxon>
        <taxon>Candidatus Ventrousia</taxon>
    </lineage>
</organism>
<dbReference type="Gene3D" id="3.90.79.10">
    <property type="entry name" value="Nucleoside Triphosphate Pyrophosphohydrolase"/>
    <property type="match status" value="1"/>
</dbReference>
<dbReference type="InterPro" id="IPR020084">
    <property type="entry name" value="NUDIX_hydrolase_CS"/>
</dbReference>
<accession>A0A9D1LMM2</accession>
<dbReference type="Pfam" id="PF00293">
    <property type="entry name" value="NUDIX"/>
    <property type="match status" value="1"/>
</dbReference>
<keyword evidence="2" id="KW-0378">Hydrolase</keyword>
<name>A0A9D1LMM2_9CLOT</name>
<evidence type="ECO:0000313" key="5">
    <source>
        <dbReference type="Proteomes" id="UP000824073"/>
    </source>
</evidence>
<reference evidence="4" key="2">
    <citation type="journal article" date="2021" name="PeerJ">
        <title>Extensive microbial diversity within the chicken gut microbiome revealed by metagenomics and culture.</title>
        <authorList>
            <person name="Gilroy R."/>
            <person name="Ravi A."/>
            <person name="Getino M."/>
            <person name="Pursley I."/>
            <person name="Horton D.L."/>
            <person name="Alikhan N.F."/>
            <person name="Baker D."/>
            <person name="Gharbi K."/>
            <person name="Hall N."/>
            <person name="Watson M."/>
            <person name="Adriaenssens E.M."/>
            <person name="Foster-Nyarko E."/>
            <person name="Jarju S."/>
            <person name="Secka A."/>
            <person name="Antonio M."/>
            <person name="Oren A."/>
            <person name="Chaudhuri R.R."/>
            <person name="La Ragione R."/>
            <person name="Hildebrand F."/>
            <person name="Pallen M.J."/>
        </authorList>
    </citation>
    <scope>NUCLEOTIDE SEQUENCE</scope>
    <source>
        <strain evidence="4">CHK191-8634</strain>
    </source>
</reference>
<dbReference type="InterPro" id="IPR014078">
    <property type="entry name" value="Nudix_YtkD"/>
</dbReference>
<evidence type="ECO:0000256" key="2">
    <source>
        <dbReference type="ARBA" id="ARBA00022801"/>
    </source>
</evidence>
<feature type="domain" description="Nudix hydrolase" evidence="3">
    <location>
        <begin position="12"/>
        <end position="141"/>
    </location>
</feature>
<dbReference type="EMBL" id="DVMR01000077">
    <property type="protein sequence ID" value="HIU44625.1"/>
    <property type="molecule type" value="Genomic_DNA"/>
</dbReference>
<dbReference type="SUPFAM" id="SSF55811">
    <property type="entry name" value="Nudix"/>
    <property type="match status" value="1"/>
</dbReference>
<dbReference type="PROSITE" id="PS00893">
    <property type="entry name" value="NUDIX_BOX"/>
    <property type="match status" value="1"/>
</dbReference>
<evidence type="ECO:0000313" key="4">
    <source>
        <dbReference type="EMBL" id="HIU44625.1"/>
    </source>
</evidence>
<dbReference type="CDD" id="cd04665">
    <property type="entry name" value="NUDIX_RppH"/>
    <property type="match status" value="1"/>
</dbReference>
<dbReference type="InterPro" id="IPR015797">
    <property type="entry name" value="NUDIX_hydrolase-like_dom_sf"/>
</dbReference>
<proteinExistence type="inferred from homology"/>